<sequence length="522" mass="56442">MTVQPRERGPAQDDRPRLIELLAALSVATDLGMGQPAETALRSCVLATGIARAMELPDDDVRATCLSTLLRHIGCTATAAAEARLYGDELESRRAAQPADFGDRREMLALALASSRGTGAQRPWRTARTIVGDLRHGRDIVLSVCDAASMLAARLRLGPSVEAALSQQFERWDGTGPLGIAHDGVPLPARIMDVATQAVLFAPDGYDAVQEMVDARAGTWFDPGVADVFQRAGRGLLSDLESADPWRAILDREPAPIAYIADADLDRIARCFADFADVKSPYTHGHSVEVASLSESAGRMLGLPEDEVAALRRAALLHDLGRVAISSAIWEKPGALTHSEWELVRLHPYHTERILAGSRALDPLARTAGMHHERLDGSGYPHRLSADAIPLAARVLAAADCFQAATQDRAHRTALTVDQAAELVVSEARAGRLDADCVAAVVEASGQRPPRYRRDWPAGLSDREVDVLRLVCRGLTNAQIAKQLVISRRTAEHHVQHIYAKIGRSTRAAAILFALEHDLVSR</sequence>
<dbReference type="PROSITE" id="PS51832">
    <property type="entry name" value="HD_GYP"/>
    <property type="match status" value="1"/>
</dbReference>
<keyword evidence="4" id="KW-1185">Reference proteome</keyword>
<dbReference type="GO" id="GO:0006355">
    <property type="term" value="P:regulation of DNA-templated transcription"/>
    <property type="evidence" value="ECO:0007669"/>
    <property type="project" value="InterPro"/>
</dbReference>
<evidence type="ECO:0000259" key="1">
    <source>
        <dbReference type="PROSITE" id="PS50043"/>
    </source>
</evidence>
<accession>A0A7Y9KIV1</accession>
<name>A0A7Y9KIV1_9MICO</name>
<organism evidence="3 4">
    <name type="scientific">Microbacterium immunditiarum</name>
    <dbReference type="NCBI Taxonomy" id="337480"/>
    <lineage>
        <taxon>Bacteria</taxon>
        <taxon>Bacillati</taxon>
        <taxon>Actinomycetota</taxon>
        <taxon>Actinomycetes</taxon>
        <taxon>Micrococcales</taxon>
        <taxon>Microbacteriaceae</taxon>
        <taxon>Microbacterium</taxon>
    </lineage>
</organism>
<dbReference type="Pfam" id="PF13487">
    <property type="entry name" value="HD_5"/>
    <property type="match status" value="1"/>
</dbReference>
<dbReference type="InterPro" id="IPR003607">
    <property type="entry name" value="HD/PDEase_dom"/>
</dbReference>
<feature type="domain" description="HTH luxR-type" evidence="1">
    <location>
        <begin position="453"/>
        <end position="518"/>
    </location>
</feature>
<dbReference type="InterPro" id="IPR037522">
    <property type="entry name" value="HD_GYP_dom"/>
</dbReference>
<reference evidence="3 4" key="1">
    <citation type="submission" date="2020-07" db="EMBL/GenBank/DDBJ databases">
        <title>Sequencing the genomes of 1000 actinobacteria strains.</title>
        <authorList>
            <person name="Klenk H.-P."/>
        </authorList>
    </citation>
    <scope>NUCLEOTIDE SEQUENCE [LARGE SCALE GENOMIC DNA]</scope>
    <source>
        <strain evidence="3 4">DSM 24662</strain>
    </source>
</reference>
<dbReference type="SMART" id="SM00471">
    <property type="entry name" value="HDc"/>
    <property type="match status" value="1"/>
</dbReference>
<protein>
    <submittedName>
        <fullName evidence="3">HD-GYP domain-containing protein (C-di-GMP phosphodiesterase class II)/DNA-binding CsgD family transcriptional regulator</fullName>
    </submittedName>
</protein>
<keyword evidence="3" id="KW-0238">DNA-binding</keyword>
<dbReference type="PANTHER" id="PTHR45228:SF5">
    <property type="entry name" value="CYCLIC DI-GMP PHOSPHODIESTERASE VC_1348-RELATED"/>
    <property type="match status" value="1"/>
</dbReference>
<dbReference type="PANTHER" id="PTHR45228">
    <property type="entry name" value="CYCLIC DI-GMP PHOSPHODIESTERASE TM_0186-RELATED"/>
    <property type="match status" value="1"/>
</dbReference>
<dbReference type="SUPFAM" id="SSF46894">
    <property type="entry name" value="C-terminal effector domain of the bipartite response regulators"/>
    <property type="match status" value="1"/>
</dbReference>
<dbReference type="PROSITE" id="PS50043">
    <property type="entry name" value="HTH_LUXR_2"/>
    <property type="match status" value="1"/>
</dbReference>
<dbReference type="PRINTS" id="PR00038">
    <property type="entry name" value="HTHLUXR"/>
</dbReference>
<dbReference type="AlphaFoldDB" id="A0A7Y9KIV1"/>
<dbReference type="CDD" id="cd06170">
    <property type="entry name" value="LuxR_C_like"/>
    <property type="match status" value="1"/>
</dbReference>
<dbReference type="EMBL" id="JACCBV010000001">
    <property type="protein sequence ID" value="NYE18996.1"/>
    <property type="molecule type" value="Genomic_DNA"/>
</dbReference>
<feature type="domain" description="HD-GYP" evidence="2">
    <location>
        <begin position="261"/>
        <end position="457"/>
    </location>
</feature>
<dbReference type="InterPro" id="IPR052020">
    <property type="entry name" value="Cyclic_di-GMP/3'3'-cGAMP_PDE"/>
</dbReference>
<dbReference type="RefSeq" id="WP_179488042.1">
    <property type="nucleotide sequence ID" value="NZ_JACCBV010000001.1"/>
</dbReference>
<dbReference type="GO" id="GO:0003677">
    <property type="term" value="F:DNA binding"/>
    <property type="evidence" value="ECO:0007669"/>
    <property type="project" value="UniProtKB-KW"/>
</dbReference>
<evidence type="ECO:0000313" key="4">
    <source>
        <dbReference type="Proteomes" id="UP000576969"/>
    </source>
</evidence>
<proteinExistence type="predicted"/>
<dbReference type="InterPro" id="IPR000792">
    <property type="entry name" value="Tscrpt_reg_LuxR_C"/>
</dbReference>
<evidence type="ECO:0000259" key="2">
    <source>
        <dbReference type="PROSITE" id="PS51832"/>
    </source>
</evidence>
<dbReference type="CDD" id="cd00077">
    <property type="entry name" value="HDc"/>
    <property type="match status" value="1"/>
</dbReference>
<evidence type="ECO:0000313" key="3">
    <source>
        <dbReference type="EMBL" id="NYE18996.1"/>
    </source>
</evidence>
<dbReference type="Gene3D" id="1.10.10.10">
    <property type="entry name" value="Winged helix-like DNA-binding domain superfamily/Winged helix DNA-binding domain"/>
    <property type="match status" value="1"/>
</dbReference>
<dbReference type="Pfam" id="PF00196">
    <property type="entry name" value="GerE"/>
    <property type="match status" value="1"/>
</dbReference>
<dbReference type="Proteomes" id="UP000576969">
    <property type="component" value="Unassembled WGS sequence"/>
</dbReference>
<dbReference type="InterPro" id="IPR016032">
    <property type="entry name" value="Sig_transdc_resp-reg_C-effctor"/>
</dbReference>
<dbReference type="SUPFAM" id="SSF109604">
    <property type="entry name" value="HD-domain/PDEase-like"/>
    <property type="match status" value="1"/>
</dbReference>
<dbReference type="Gene3D" id="1.10.3210.10">
    <property type="entry name" value="Hypothetical protein af1432"/>
    <property type="match status" value="2"/>
</dbReference>
<comment type="caution">
    <text evidence="3">The sequence shown here is derived from an EMBL/GenBank/DDBJ whole genome shotgun (WGS) entry which is preliminary data.</text>
</comment>
<dbReference type="SMART" id="SM00421">
    <property type="entry name" value="HTH_LUXR"/>
    <property type="match status" value="1"/>
</dbReference>
<dbReference type="InterPro" id="IPR036388">
    <property type="entry name" value="WH-like_DNA-bd_sf"/>
</dbReference>
<gene>
    <name evidence="3" type="ORF">BJ991_001024</name>
</gene>